<dbReference type="RefSeq" id="WP_283832643.1">
    <property type="nucleotide sequence ID" value="NZ_JASJEU010000022.1"/>
</dbReference>
<keyword evidence="4" id="KW-1185">Reference proteome</keyword>
<protein>
    <recommendedName>
        <fullName evidence="5">DUF4179 domain-containing protein</fullName>
    </recommendedName>
</protein>
<evidence type="ECO:0008006" key="5">
    <source>
        <dbReference type="Google" id="ProtNLM"/>
    </source>
</evidence>
<sequence>MSKHDIRAAYARIEERVSVSENLKRRTLEAIAADEAAQRAGTQAAAGGTRETDETTARRVARPAARERRAPQRRSGGTAVLGRPLIAAAACLALVVGVGALAATGSFERLAASFTGNYFELAYADEGELSNGGMAVGINNFFPTRTSAGYRYDPETKSADTSVAVASRTYNLNLTCTGGNIRSITYTAEGPDATFGSWTVPDADAATIEVENGHTFTVDYTRQNPERLVRELNLNYVLDASSKQEFDRLYEEAHGEVAADNSDIEAILARCDAERLARTTLTLTATFHDGSTQTKTYRIEPAADYTQTCLAYHEAKQAAGENGPIEAPALITLVER</sequence>
<reference evidence="3 4" key="1">
    <citation type="submission" date="2023-05" db="EMBL/GenBank/DDBJ databases">
        <title>Gordonibacter KGMB12511T sp. nov., isolated from faeces of healthy Korean.</title>
        <authorList>
            <person name="Kim H.S."/>
            <person name="Kim J.-S."/>
            <person name="Suh M.K."/>
            <person name="Eom M.K."/>
            <person name="Do H.E."/>
            <person name="Lee J.-S."/>
        </authorList>
    </citation>
    <scope>NUCLEOTIDE SEQUENCE [LARGE SCALE GENOMIC DNA]</scope>
    <source>
        <strain evidence="3 4">KGMB12511</strain>
    </source>
</reference>
<evidence type="ECO:0000256" key="2">
    <source>
        <dbReference type="SAM" id="Phobius"/>
    </source>
</evidence>
<feature type="transmembrane region" description="Helical" evidence="2">
    <location>
        <begin position="80"/>
        <end position="103"/>
    </location>
</feature>
<evidence type="ECO:0000256" key="1">
    <source>
        <dbReference type="SAM" id="MobiDB-lite"/>
    </source>
</evidence>
<keyword evidence="2" id="KW-0472">Membrane</keyword>
<gene>
    <name evidence="3" type="ORF">QNJ86_10830</name>
</gene>
<keyword evidence="2" id="KW-0812">Transmembrane</keyword>
<dbReference type="Proteomes" id="UP001232750">
    <property type="component" value="Unassembled WGS sequence"/>
</dbReference>
<evidence type="ECO:0000313" key="4">
    <source>
        <dbReference type="Proteomes" id="UP001232750"/>
    </source>
</evidence>
<accession>A0ABT7DP42</accession>
<dbReference type="EMBL" id="JASJEU010000022">
    <property type="protein sequence ID" value="MDJ1651296.1"/>
    <property type="molecule type" value="Genomic_DNA"/>
</dbReference>
<evidence type="ECO:0000313" key="3">
    <source>
        <dbReference type="EMBL" id="MDJ1651296.1"/>
    </source>
</evidence>
<feature type="region of interest" description="Disordered" evidence="1">
    <location>
        <begin position="39"/>
        <end position="77"/>
    </location>
</feature>
<keyword evidence="2" id="KW-1133">Transmembrane helix</keyword>
<proteinExistence type="predicted"/>
<feature type="compositionally biased region" description="Low complexity" evidence="1">
    <location>
        <begin position="39"/>
        <end position="49"/>
    </location>
</feature>
<name>A0ABT7DP42_9ACTN</name>
<organism evidence="3 4">
    <name type="scientific">Gordonibacter faecis</name>
    <dbReference type="NCBI Taxonomy" id="3047475"/>
    <lineage>
        <taxon>Bacteria</taxon>
        <taxon>Bacillati</taxon>
        <taxon>Actinomycetota</taxon>
        <taxon>Coriobacteriia</taxon>
        <taxon>Eggerthellales</taxon>
        <taxon>Eggerthellaceae</taxon>
        <taxon>Gordonibacter</taxon>
    </lineage>
</organism>
<comment type="caution">
    <text evidence="3">The sequence shown here is derived from an EMBL/GenBank/DDBJ whole genome shotgun (WGS) entry which is preliminary data.</text>
</comment>